<organism evidence="2 3">
    <name type="scientific">Marasmiellus scandens</name>
    <dbReference type="NCBI Taxonomy" id="2682957"/>
    <lineage>
        <taxon>Eukaryota</taxon>
        <taxon>Fungi</taxon>
        <taxon>Dikarya</taxon>
        <taxon>Basidiomycota</taxon>
        <taxon>Agaricomycotina</taxon>
        <taxon>Agaricomycetes</taxon>
        <taxon>Agaricomycetidae</taxon>
        <taxon>Agaricales</taxon>
        <taxon>Marasmiineae</taxon>
        <taxon>Omphalotaceae</taxon>
        <taxon>Marasmiellus</taxon>
    </lineage>
</organism>
<accession>A0ABR1K6F3</accession>
<proteinExistence type="predicted"/>
<evidence type="ECO:0000313" key="2">
    <source>
        <dbReference type="EMBL" id="KAK7471920.1"/>
    </source>
</evidence>
<feature type="signal peptide" evidence="1">
    <location>
        <begin position="1"/>
        <end position="22"/>
    </location>
</feature>
<gene>
    <name evidence="2" type="ORF">VKT23_000022</name>
</gene>
<dbReference type="EMBL" id="JBANRG010000001">
    <property type="protein sequence ID" value="KAK7471920.1"/>
    <property type="molecule type" value="Genomic_DNA"/>
</dbReference>
<name>A0ABR1K6F3_9AGAR</name>
<keyword evidence="3" id="KW-1185">Reference proteome</keyword>
<comment type="caution">
    <text evidence="2">The sequence shown here is derived from an EMBL/GenBank/DDBJ whole genome shotgun (WGS) entry which is preliminary data.</text>
</comment>
<protein>
    <submittedName>
        <fullName evidence="2">Uncharacterized protein</fullName>
    </submittedName>
</protein>
<keyword evidence="1" id="KW-0732">Signal</keyword>
<dbReference type="Proteomes" id="UP001498398">
    <property type="component" value="Unassembled WGS sequence"/>
</dbReference>
<feature type="chain" id="PRO_5047246495" evidence="1">
    <location>
        <begin position="23"/>
        <end position="225"/>
    </location>
</feature>
<evidence type="ECO:0000313" key="3">
    <source>
        <dbReference type="Proteomes" id="UP001498398"/>
    </source>
</evidence>
<evidence type="ECO:0000256" key="1">
    <source>
        <dbReference type="SAM" id="SignalP"/>
    </source>
</evidence>
<sequence length="225" mass="24742">MMFKNLLTVSLLNLNMISSTLCASFPPFSLIAPEFDSILPFNQAIEIGFEDNPPVLGLNRSIFISATYPRETEARVLYFDGPLYSGGRGFCQSSTNFTVHLQTDQAGRYDIHWNVTYSLSSDPSQAQDHECGPGPFTFESFVVNNTYRVLDPLVNQGWTPDPVEQPNAFTTISTASILTSVSEIPSSSATTSAFFGGVNGARNRSTMGSWTVLCMIFFMILNVTL</sequence>
<reference evidence="2 3" key="1">
    <citation type="submission" date="2024-01" db="EMBL/GenBank/DDBJ databases">
        <title>A draft genome for the cacao thread blight pathogen Marasmiellus scandens.</title>
        <authorList>
            <person name="Baruah I.K."/>
            <person name="Leung J."/>
            <person name="Bukari Y."/>
            <person name="Amoako-Attah I."/>
            <person name="Meinhardt L.W."/>
            <person name="Bailey B.A."/>
            <person name="Cohen S.P."/>
        </authorList>
    </citation>
    <scope>NUCLEOTIDE SEQUENCE [LARGE SCALE GENOMIC DNA]</scope>
    <source>
        <strain evidence="2 3">GH-19</strain>
    </source>
</reference>